<organism evidence="1 2">
    <name type="scientific">Desulfosarcina alkanivorans</name>
    <dbReference type="NCBI Taxonomy" id="571177"/>
    <lineage>
        <taxon>Bacteria</taxon>
        <taxon>Pseudomonadati</taxon>
        <taxon>Thermodesulfobacteriota</taxon>
        <taxon>Desulfobacteria</taxon>
        <taxon>Desulfobacterales</taxon>
        <taxon>Desulfosarcinaceae</taxon>
        <taxon>Desulfosarcina</taxon>
    </lineage>
</organism>
<evidence type="ECO:0000313" key="2">
    <source>
        <dbReference type="Proteomes" id="UP000427906"/>
    </source>
</evidence>
<name>A0A5K7YHQ9_9BACT</name>
<dbReference type="Pfam" id="PF02596">
    <property type="entry name" value="DUF169"/>
    <property type="match status" value="1"/>
</dbReference>
<dbReference type="KEGG" id="dalk:DSCA_15500"/>
<protein>
    <submittedName>
        <fullName evidence="1">Uncharacterized protein</fullName>
    </submittedName>
</protein>
<evidence type="ECO:0000313" key="1">
    <source>
        <dbReference type="EMBL" id="BBO67620.1"/>
    </source>
</evidence>
<dbReference type="Proteomes" id="UP000427906">
    <property type="component" value="Chromosome"/>
</dbReference>
<dbReference type="RefSeq" id="WP_155315860.1">
    <property type="nucleotide sequence ID" value="NZ_AP021874.1"/>
</dbReference>
<sequence>MECAIVKNLQPEFEPVSVVWSNTIPDDALQFKKGKFGCILYLFAEAALRGKVAGGNRDTISCKGGRAALGFGIDFDTSGERLDRYAAVFSKGLKSAGNQRAYQARMEAAPKNWRDLFKYGERRHCNAELARDWILHGLPRYDIPYEYVLFKPLSRTDSDENIRAVIFSVSPIELAGLVTLAGSVLPGTDPVQVPQGADCNSITAFAYAQAKRDAPRAVMGMLGVDGREVMQKRFRDDTLTLALPIPLFQRMETEADDCVFQIPSWKRLVEH</sequence>
<dbReference type="InterPro" id="IPR003748">
    <property type="entry name" value="DUF169"/>
</dbReference>
<accession>A0A5K7YHQ9</accession>
<dbReference type="AlphaFoldDB" id="A0A5K7YHQ9"/>
<dbReference type="EMBL" id="AP021874">
    <property type="protein sequence ID" value="BBO67620.1"/>
    <property type="molecule type" value="Genomic_DNA"/>
</dbReference>
<keyword evidence="2" id="KW-1185">Reference proteome</keyword>
<reference evidence="1 2" key="1">
    <citation type="submission" date="2019-11" db="EMBL/GenBank/DDBJ databases">
        <title>Comparative genomics of hydrocarbon-degrading Desulfosarcina strains.</title>
        <authorList>
            <person name="Watanabe M."/>
            <person name="Kojima H."/>
            <person name="Fukui M."/>
        </authorList>
    </citation>
    <scope>NUCLEOTIDE SEQUENCE [LARGE SCALE GENOMIC DNA]</scope>
    <source>
        <strain evidence="1 2">PL12</strain>
    </source>
</reference>
<gene>
    <name evidence="1" type="ORF">DSCA_15500</name>
</gene>
<dbReference type="OrthoDB" id="9779322at2"/>
<proteinExistence type="predicted"/>